<evidence type="ECO:0000256" key="1">
    <source>
        <dbReference type="SAM" id="SignalP"/>
    </source>
</evidence>
<feature type="domain" description="DUF4822" evidence="2">
    <location>
        <begin position="37"/>
        <end position="156"/>
    </location>
</feature>
<organism evidence="3 4">
    <name type="scientific">Sphingobacterium populi</name>
    <dbReference type="NCBI Taxonomy" id="1812824"/>
    <lineage>
        <taxon>Bacteria</taxon>
        <taxon>Pseudomonadati</taxon>
        <taxon>Bacteroidota</taxon>
        <taxon>Sphingobacteriia</taxon>
        <taxon>Sphingobacteriales</taxon>
        <taxon>Sphingobacteriaceae</taxon>
        <taxon>Sphingobacterium</taxon>
    </lineage>
</organism>
<keyword evidence="4" id="KW-1185">Reference proteome</keyword>
<keyword evidence="1" id="KW-0732">Signal</keyword>
<dbReference type="EMBL" id="JBHUMB010000006">
    <property type="protein sequence ID" value="MFD2742587.1"/>
    <property type="molecule type" value="Genomic_DNA"/>
</dbReference>
<reference evidence="4" key="1">
    <citation type="journal article" date="2019" name="Int. J. Syst. Evol. Microbiol.">
        <title>The Global Catalogue of Microorganisms (GCM) 10K type strain sequencing project: providing services to taxonomists for standard genome sequencing and annotation.</title>
        <authorList>
            <consortium name="The Broad Institute Genomics Platform"/>
            <consortium name="The Broad Institute Genome Sequencing Center for Infectious Disease"/>
            <person name="Wu L."/>
            <person name="Ma J."/>
        </authorList>
    </citation>
    <scope>NUCLEOTIDE SEQUENCE [LARGE SCALE GENOMIC DNA]</scope>
    <source>
        <strain evidence="4">KCTC 42247</strain>
    </source>
</reference>
<name>A0ABW5UD09_9SPHI</name>
<proteinExistence type="predicted"/>
<dbReference type="RefSeq" id="WP_066755321.1">
    <property type="nucleotide sequence ID" value="NZ_JBHUMB010000006.1"/>
</dbReference>
<dbReference type="InterPro" id="IPR032247">
    <property type="entry name" value="DUF4822"/>
</dbReference>
<dbReference type="PROSITE" id="PS51257">
    <property type="entry name" value="PROKAR_LIPOPROTEIN"/>
    <property type="match status" value="1"/>
</dbReference>
<gene>
    <name evidence="3" type="ORF">ACFSQ6_04190</name>
</gene>
<dbReference type="Pfam" id="PF16103">
    <property type="entry name" value="DUF4822"/>
    <property type="match status" value="1"/>
</dbReference>
<feature type="signal peptide" evidence="1">
    <location>
        <begin position="1"/>
        <end position="25"/>
    </location>
</feature>
<comment type="caution">
    <text evidence="3">The sequence shown here is derived from an EMBL/GenBank/DDBJ whole genome shotgun (WGS) entry which is preliminary data.</text>
</comment>
<sequence>MKYLSNSAVLIFLLVCGALVSSCSSDDVNLENILTPSQILASTPWETTGARDNQGRVVPLTDPRVDEYTGFAYFRLNGTFDLYFPDLTPKLQGDWTVPADGSTRTVVARDDAGTVLFTRVVDILTLTRQEFTYRIVPDEANPTVFYDIIHTPTDQEEPR</sequence>
<protein>
    <submittedName>
        <fullName evidence="3">DUF4822 domain-containing protein</fullName>
    </submittedName>
</protein>
<evidence type="ECO:0000259" key="2">
    <source>
        <dbReference type="Pfam" id="PF16103"/>
    </source>
</evidence>
<dbReference type="Proteomes" id="UP001597418">
    <property type="component" value="Unassembled WGS sequence"/>
</dbReference>
<evidence type="ECO:0000313" key="3">
    <source>
        <dbReference type="EMBL" id="MFD2742587.1"/>
    </source>
</evidence>
<dbReference type="Gene3D" id="2.40.128.540">
    <property type="entry name" value="Domain of unknown function DUF4822"/>
    <property type="match status" value="1"/>
</dbReference>
<accession>A0ABW5UD09</accession>
<evidence type="ECO:0000313" key="4">
    <source>
        <dbReference type="Proteomes" id="UP001597418"/>
    </source>
</evidence>
<feature type="chain" id="PRO_5046244386" evidence="1">
    <location>
        <begin position="26"/>
        <end position="159"/>
    </location>
</feature>